<evidence type="ECO:0000313" key="1">
    <source>
        <dbReference type="EMBL" id="MEQ2210613.1"/>
    </source>
</evidence>
<sequence>MVFESCRSDFQSVDREELLEIMDLHYCQRVPTADNIELLLEEFAHQKLIQEPAFVIEQWSTVLSPLRSEMESITAAYENLQPTLRKDLICFFKKSSLNFKVFRDGQLPTYAVAT</sequence>
<gene>
    <name evidence="1" type="ORF">XENOCAPTIV_016454</name>
</gene>
<keyword evidence="2" id="KW-1185">Reference proteome</keyword>
<evidence type="ECO:0000313" key="2">
    <source>
        <dbReference type="Proteomes" id="UP001434883"/>
    </source>
</evidence>
<reference evidence="1 2" key="1">
    <citation type="submission" date="2021-06" db="EMBL/GenBank/DDBJ databases">
        <authorList>
            <person name="Palmer J.M."/>
        </authorList>
    </citation>
    <scope>NUCLEOTIDE SEQUENCE [LARGE SCALE GENOMIC DNA]</scope>
    <source>
        <strain evidence="1 2">XC_2019</strain>
        <tissue evidence="1">Muscle</tissue>
    </source>
</reference>
<organism evidence="1 2">
    <name type="scientific">Xenoophorus captivus</name>
    <dbReference type="NCBI Taxonomy" id="1517983"/>
    <lineage>
        <taxon>Eukaryota</taxon>
        <taxon>Metazoa</taxon>
        <taxon>Chordata</taxon>
        <taxon>Craniata</taxon>
        <taxon>Vertebrata</taxon>
        <taxon>Euteleostomi</taxon>
        <taxon>Actinopterygii</taxon>
        <taxon>Neopterygii</taxon>
        <taxon>Teleostei</taxon>
        <taxon>Neoteleostei</taxon>
        <taxon>Acanthomorphata</taxon>
        <taxon>Ovalentaria</taxon>
        <taxon>Atherinomorphae</taxon>
        <taxon>Cyprinodontiformes</taxon>
        <taxon>Goodeidae</taxon>
        <taxon>Xenoophorus</taxon>
    </lineage>
</organism>
<proteinExistence type="predicted"/>
<accession>A0ABV0RSP9</accession>
<protein>
    <submittedName>
        <fullName evidence="1">Uncharacterized protein</fullName>
    </submittedName>
</protein>
<dbReference type="EMBL" id="JAHRIN010053827">
    <property type="protein sequence ID" value="MEQ2210613.1"/>
    <property type="molecule type" value="Genomic_DNA"/>
</dbReference>
<comment type="caution">
    <text evidence="1">The sequence shown here is derived from an EMBL/GenBank/DDBJ whole genome shotgun (WGS) entry which is preliminary data.</text>
</comment>
<name>A0ABV0RSP9_9TELE</name>
<dbReference type="Proteomes" id="UP001434883">
    <property type="component" value="Unassembled WGS sequence"/>
</dbReference>